<sequence>MAERARAELADAVQACRVCRAQAVRYRTLIDRARFWAFATLVAGPVGRWFTEPRGTASASGRSLLAAGQGAASAQFGGRAVAHDSAPWYRWRPLPPAPGPGVASTQPIRCVTAPVRNPGCVTDSAEW</sequence>
<proteinExistence type="predicted"/>
<dbReference type="EMBL" id="AP009493">
    <property type="protein sequence ID" value="BAG17005.1"/>
    <property type="molecule type" value="Genomic_DNA"/>
</dbReference>
<accession>B1VNI2</accession>
<name>B1VNI2_STRGG</name>
<dbReference type="HOGENOM" id="CLU_1969299_0_0_11"/>
<dbReference type="Proteomes" id="UP000001685">
    <property type="component" value="Chromosome"/>
</dbReference>
<dbReference type="AlphaFoldDB" id="B1VNI2"/>
<organism evidence="1 2">
    <name type="scientific">Streptomyces griseus subsp. griseus (strain JCM 4626 / CBS 651.72 / NBRC 13350 / KCC S-0626 / ISP 5235)</name>
    <dbReference type="NCBI Taxonomy" id="455632"/>
    <lineage>
        <taxon>Bacteria</taxon>
        <taxon>Bacillati</taxon>
        <taxon>Actinomycetota</taxon>
        <taxon>Actinomycetes</taxon>
        <taxon>Kitasatosporales</taxon>
        <taxon>Streptomycetaceae</taxon>
        <taxon>Streptomyces</taxon>
    </lineage>
</organism>
<gene>
    <name evidence="1" type="ordered locus">SGR_176</name>
</gene>
<evidence type="ECO:0000313" key="1">
    <source>
        <dbReference type="EMBL" id="BAG17005.1"/>
    </source>
</evidence>
<evidence type="ECO:0000313" key="2">
    <source>
        <dbReference type="Proteomes" id="UP000001685"/>
    </source>
</evidence>
<dbReference type="KEGG" id="sgr:SGR_176"/>
<protein>
    <submittedName>
        <fullName evidence="1">Uncharacterized protein</fullName>
    </submittedName>
</protein>
<reference evidence="2" key="1">
    <citation type="journal article" date="2008" name="J. Bacteriol.">
        <title>Genome sequence of the streptomycin-producing microorganism Streptomyces griseus IFO 13350.</title>
        <authorList>
            <person name="Ohnishi Y."/>
            <person name="Ishikawa J."/>
            <person name="Hara H."/>
            <person name="Suzuki H."/>
            <person name="Ikenoya M."/>
            <person name="Ikeda H."/>
            <person name="Yamashita A."/>
            <person name="Hattori M."/>
            <person name="Horinouchi S."/>
        </authorList>
    </citation>
    <scope>NUCLEOTIDE SEQUENCE [LARGE SCALE GENOMIC DNA]</scope>
    <source>
        <strain evidence="2">JCM 4626 / NBRC 13350</strain>
    </source>
</reference>